<dbReference type="Pfam" id="PF02541">
    <property type="entry name" value="Ppx-GppA"/>
    <property type="match status" value="1"/>
</dbReference>
<name>A0A501PS39_9PROT</name>
<feature type="region of interest" description="Disordered" evidence="1">
    <location>
        <begin position="356"/>
        <end position="392"/>
    </location>
</feature>
<organism evidence="3 4">
    <name type="scientific">Emcibacter nanhaiensis</name>
    <dbReference type="NCBI Taxonomy" id="1505037"/>
    <lineage>
        <taxon>Bacteria</taxon>
        <taxon>Pseudomonadati</taxon>
        <taxon>Pseudomonadota</taxon>
        <taxon>Alphaproteobacteria</taxon>
        <taxon>Emcibacterales</taxon>
        <taxon>Emcibacteraceae</taxon>
        <taxon>Emcibacter</taxon>
    </lineage>
</organism>
<accession>A0A501PS39</accession>
<dbReference type="CDD" id="cd24054">
    <property type="entry name" value="ASKHA_NBD_AaPPX-GppA_MtPPX2-like"/>
    <property type="match status" value="1"/>
</dbReference>
<evidence type="ECO:0000313" key="3">
    <source>
        <dbReference type="EMBL" id="TPD62927.1"/>
    </source>
</evidence>
<comment type="caution">
    <text evidence="3">The sequence shown here is derived from an EMBL/GenBank/DDBJ whole genome shotgun (WGS) entry which is preliminary data.</text>
</comment>
<dbReference type="PANTHER" id="PTHR30005:SF0">
    <property type="entry name" value="RETROGRADE REGULATION PROTEIN 2"/>
    <property type="match status" value="1"/>
</dbReference>
<dbReference type="Gene3D" id="3.30.420.150">
    <property type="entry name" value="Exopolyphosphatase. Domain 2"/>
    <property type="match status" value="1"/>
</dbReference>
<dbReference type="OrthoDB" id="9793035at2"/>
<sequence>MNNQVKINESDKAAAKSDKSPGKKQTRKGSKSRFFRNRNNTPAFGAIDLGTNNCRLLVAHPTASGFKVVDAFSRIVRLGEGLSSSGELSEQAIERTLEALRICVEKMERRQVRFSRNVATQACREAGNCAEFMERVEREVRIKLDIIDPQEEARLAVMGCKALLDERYSNAIVFDIGGGSTELIWLRIGENKNPEIIGWTSVPYGVVNLSEKYGTKHALTDDQYLEMKNMVKAELEAFEEQHGMRAHVERGEVQLLGTSGTITTLTSMHLDLERYDRDQVDGTWVTSAHMQGLCMELSRMSYEQRAARGGIGLDRAELVVAGCAILEAIMDLWPIEHIRVADRGIREGVLLDLMEQNRPKQRSRNNRSGKKKFFRRRRKKKTPGNPATGENT</sequence>
<feature type="compositionally biased region" description="Basic and acidic residues" evidence="1">
    <location>
        <begin position="8"/>
        <end position="21"/>
    </location>
</feature>
<dbReference type="Gene3D" id="3.30.420.40">
    <property type="match status" value="1"/>
</dbReference>
<protein>
    <submittedName>
        <fullName evidence="3">Ppx/GppA family phosphatase</fullName>
    </submittedName>
</protein>
<feature type="compositionally biased region" description="Basic residues" evidence="1">
    <location>
        <begin position="359"/>
        <end position="382"/>
    </location>
</feature>
<keyword evidence="4" id="KW-1185">Reference proteome</keyword>
<dbReference type="SUPFAM" id="SSF53067">
    <property type="entry name" value="Actin-like ATPase domain"/>
    <property type="match status" value="2"/>
</dbReference>
<evidence type="ECO:0000313" key="4">
    <source>
        <dbReference type="Proteomes" id="UP000319148"/>
    </source>
</evidence>
<feature type="domain" description="Ppx/GppA phosphatase N-terminal" evidence="2">
    <location>
        <begin position="58"/>
        <end position="355"/>
    </location>
</feature>
<dbReference type="InterPro" id="IPR050273">
    <property type="entry name" value="GppA/Ppx_hydrolase"/>
</dbReference>
<dbReference type="PANTHER" id="PTHR30005">
    <property type="entry name" value="EXOPOLYPHOSPHATASE"/>
    <property type="match status" value="1"/>
</dbReference>
<evidence type="ECO:0000256" key="1">
    <source>
        <dbReference type="SAM" id="MobiDB-lite"/>
    </source>
</evidence>
<proteinExistence type="predicted"/>
<dbReference type="GO" id="GO:0016462">
    <property type="term" value="F:pyrophosphatase activity"/>
    <property type="evidence" value="ECO:0007669"/>
    <property type="project" value="TreeGrafter"/>
</dbReference>
<gene>
    <name evidence="3" type="ORF">FIV46_02280</name>
</gene>
<feature type="region of interest" description="Disordered" evidence="1">
    <location>
        <begin position="1"/>
        <end position="37"/>
    </location>
</feature>
<feature type="compositionally biased region" description="Basic residues" evidence="1">
    <location>
        <begin position="22"/>
        <end position="36"/>
    </location>
</feature>
<dbReference type="AlphaFoldDB" id="A0A501PS39"/>
<dbReference type="InterPro" id="IPR043129">
    <property type="entry name" value="ATPase_NBD"/>
</dbReference>
<dbReference type="Proteomes" id="UP000319148">
    <property type="component" value="Unassembled WGS sequence"/>
</dbReference>
<dbReference type="InterPro" id="IPR003695">
    <property type="entry name" value="Ppx_GppA_N"/>
</dbReference>
<evidence type="ECO:0000259" key="2">
    <source>
        <dbReference type="Pfam" id="PF02541"/>
    </source>
</evidence>
<dbReference type="EMBL" id="VFIY01000004">
    <property type="protein sequence ID" value="TPD62927.1"/>
    <property type="molecule type" value="Genomic_DNA"/>
</dbReference>
<dbReference type="RefSeq" id="WP_139938177.1">
    <property type="nucleotide sequence ID" value="NZ_JBHSYP010000022.1"/>
</dbReference>
<reference evidence="4" key="1">
    <citation type="submission" date="2019-06" db="EMBL/GenBank/DDBJ databases">
        <title>The complete genome of Emcibacter congregatus ZYLT.</title>
        <authorList>
            <person name="Zhao Z."/>
        </authorList>
    </citation>
    <scope>NUCLEOTIDE SEQUENCE [LARGE SCALE GENOMIC DNA]</scope>
    <source>
        <strain evidence="4">MCCC 1A06723</strain>
    </source>
</reference>